<evidence type="ECO:0000313" key="11">
    <source>
        <dbReference type="EMBL" id="AMO23875.1"/>
    </source>
</evidence>
<dbReference type="SUPFAM" id="SSF52096">
    <property type="entry name" value="ClpP/crotonase"/>
    <property type="match status" value="1"/>
</dbReference>
<dbReference type="InterPro" id="IPR001753">
    <property type="entry name" value="Enoyl-CoA_hydra/iso"/>
</dbReference>
<evidence type="ECO:0000256" key="2">
    <source>
        <dbReference type="ARBA" id="ARBA00022832"/>
    </source>
</evidence>
<evidence type="ECO:0000256" key="3">
    <source>
        <dbReference type="ARBA" id="ARBA00022963"/>
    </source>
</evidence>
<evidence type="ECO:0000256" key="5">
    <source>
        <dbReference type="ARBA" id="ARBA00023027"/>
    </source>
</evidence>
<dbReference type="Pfam" id="PF02737">
    <property type="entry name" value="3HCDH_N"/>
    <property type="match status" value="2"/>
</dbReference>
<dbReference type="RefSeq" id="WP_061500919.1">
    <property type="nucleotide sequence ID" value="NZ_CP010951.1"/>
</dbReference>
<keyword evidence="4" id="KW-0560">Oxidoreductase</keyword>
<dbReference type="Gene3D" id="1.10.1040.50">
    <property type="match status" value="1"/>
</dbReference>
<dbReference type="CDD" id="cd06558">
    <property type="entry name" value="crotonase-like"/>
    <property type="match status" value="1"/>
</dbReference>
<dbReference type="PANTHER" id="PTHR48075:SF7">
    <property type="entry name" value="3-HYDROXYACYL-COA DEHYDROGENASE-RELATED"/>
    <property type="match status" value="1"/>
</dbReference>
<evidence type="ECO:0000259" key="9">
    <source>
        <dbReference type="Pfam" id="PF00725"/>
    </source>
</evidence>
<dbReference type="Gene3D" id="3.40.50.720">
    <property type="entry name" value="NAD(P)-binding Rossmann-like Domain"/>
    <property type="match status" value="1"/>
</dbReference>
<keyword evidence="2" id="KW-0276">Fatty acid metabolism</keyword>
<evidence type="ECO:0000313" key="12">
    <source>
        <dbReference type="Proteomes" id="UP000070433"/>
    </source>
</evidence>
<dbReference type="PATRIC" id="fig|94132.3.peg.2975"/>
<evidence type="ECO:0000259" key="10">
    <source>
        <dbReference type="Pfam" id="PF02737"/>
    </source>
</evidence>
<dbReference type="Gene3D" id="3.90.226.10">
    <property type="entry name" value="2-enoyl-CoA Hydratase, Chain A, domain 1"/>
    <property type="match status" value="1"/>
</dbReference>
<feature type="domain" description="3-hydroxyacyl-CoA dehydrogenase NAD binding" evidence="10">
    <location>
        <begin position="93"/>
        <end position="218"/>
    </location>
</feature>
<evidence type="ECO:0000256" key="4">
    <source>
        <dbReference type="ARBA" id="ARBA00023002"/>
    </source>
</evidence>
<keyword evidence="3" id="KW-0442">Lipid degradation</keyword>
<proteinExistence type="predicted"/>
<dbReference type="Proteomes" id="UP000070433">
    <property type="component" value="Chromosome"/>
</dbReference>
<evidence type="ECO:0000256" key="6">
    <source>
        <dbReference type="ARBA" id="ARBA00023098"/>
    </source>
</evidence>
<feature type="domain" description="3-hydroxyacyl-CoA dehydrogenase C-terminal" evidence="9">
    <location>
        <begin position="221"/>
        <end position="322"/>
    </location>
</feature>
<dbReference type="GO" id="GO:0006635">
    <property type="term" value="P:fatty acid beta-oxidation"/>
    <property type="evidence" value="ECO:0007669"/>
    <property type="project" value="UniProtKB-UniPathway"/>
</dbReference>
<keyword evidence="6" id="KW-0443">Lipid metabolism</keyword>
<dbReference type="InterPro" id="IPR006176">
    <property type="entry name" value="3-OHacyl-CoA_DH_NAD-bd"/>
</dbReference>
<accession>A0A127JVE0</accession>
<dbReference type="UniPathway" id="UPA00659"/>
<keyword evidence="12" id="KW-1185">Reference proteome</keyword>
<sequence>MNRFHVKKVAVLGAGVMGAQIAAHLVNVKVPVVLFDLPDQLAPTLPAARGSLPPEGAGSALGRPGGGTGPKTGIVAKAVEGLKKMKPSPLGVAEDAELIQQANYEEHLALLGDCDLVIEAIAERMDWKLDLYKKIAPHVAPHAIVASNTSGLSISALSQALPDAIKPRFCGIHFFNPPRYMYLVELIATPTTEPQILDDLETFVTSGLGKGVVRAKDTPNFVANRVGIAGMLATMKEVDNFGLTFDVVDDLTGKKMGRASSGTFRTADVVGLDTMAHVIKTLQDTLSADTDPFYASFGTPAVLKTLLEKGHLGQKTKAGFYKKAGRDVLRFELESGEYVPAGQKADEVYARMLKKPAAERLKLLRHAEGPQGRFLWAILRNSFHYAAVHLATIAETARDVDLAMRWGFGMKQGPFELWQEVGWLQVARWIQEDIDAGKALSKAPLPKWVFEGPVAEAGGVHTAQGSWNPAANRFEPRRVLPVHARQLFPELLLGEAGPRFQEAGSTLHEDKNIRLWTLDQEVLIASLKTKMHTISPEVCEGLQQAVEMAEKDFRGLVIWSGDEPFSAGADLESTLPAFIAVGVAAIEDAEGFMQQTMLRLRYAGVPVVSAIRGLALGGGCELGLYSARRVAAMESYIGLVEVGVGLVPGAGGLTYIARRAAENAASSTDKDLLKFLSEGFTAAAMAKVGTSAIESRKLGYLLESDIVVPNKDELLYVAVQQAKSMHDAGWRAPHRRRFPVAGRAARATIQGQLVNMRDGGFISHHDFHIASLIARVVTGGDVDAGTLVTEEYLMTLERQAFCELVQHPKTQERILGMLNTGKPVRN</sequence>
<dbReference type="SUPFAM" id="SSF51735">
    <property type="entry name" value="NAD(P)-binding Rossmann-fold domains"/>
    <property type="match status" value="1"/>
</dbReference>
<dbReference type="PANTHER" id="PTHR48075">
    <property type="entry name" value="3-HYDROXYACYL-COA DEHYDROGENASE FAMILY PROTEIN"/>
    <property type="match status" value="1"/>
</dbReference>
<dbReference type="GO" id="GO:0003857">
    <property type="term" value="F:(3S)-3-hydroxyacyl-CoA dehydrogenase (NAD+) activity"/>
    <property type="evidence" value="ECO:0007669"/>
    <property type="project" value="UniProtKB-EC"/>
</dbReference>
<evidence type="ECO:0000256" key="7">
    <source>
        <dbReference type="ARBA" id="ARBA00049556"/>
    </source>
</evidence>
<dbReference type="GO" id="GO:0070403">
    <property type="term" value="F:NAD+ binding"/>
    <property type="evidence" value="ECO:0007669"/>
    <property type="project" value="InterPro"/>
</dbReference>
<dbReference type="InterPro" id="IPR029045">
    <property type="entry name" value="ClpP/crotonase-like_dom_sf"/>
</dbReference>
<organism evidence="11 12">
    <name type="scientific">Ramlibacter tataouinensis</name>
    <dbReference type="NCBI Taxonomy" id="94132"/>
    <lineage>
        <taxon>Bacteria</taxon>
        <taxon>Pseudomonadati</taxon>
        <taxon>Pseudomonadota</taxon>
        <taxon>Betaproteobacteria</taxon>
        <taxon>Burkholderiales</taxon>
        <taxon>Comamonadaceae</taxon>
        <taxon>Ramlibacter</taxon>
    </lineage>
</organism>
<dbReference type="EMBL" id="CP010951">
    <property type="protein sequence ID" value="AMO23875.1"/>
    <property type="molecule type" value="Genomic_DNA"/>
</dbReference>
<dbReference type="Pfam" id="PF00378">
    <property type="entry name" value="ECH_1"/>
    <property type="match status" value="1"/>
</dbReference>
<dbReference type="OrthoDB" id="5287258at2"/>
<dbReference type="InterPro" id="IPR036291">
    <property type="entry name" value="NAD(P)-bd_dom_sf"/>
</dbReference>
<dbReference type="AlphaFoldDB" id="A0A127JVE0"/>
<comment type="catalytic activity">
    <reaction evidence="7">
        <text>a (3S)-3-hydroxyacyl-CoA + NAD(+) = a 3-oxoacyl-CoA + NADH + H(+)</text>
        <dbReference type="Rhea" id="RHEA:22432"/>
        <dbReference type="ChEBI" id="CHEBI:15378"/>
        <dbReference type="ChEBI" id="CHEBI:57318"/>
        <dbReference type="ChEBI" id="CHEBI:57540"/>
        <dbReference type="ChEBI" id="CHEBI:57945"/>
        <dbReference type="ChEBI" id="CHEBI:90726"/>
        <dbReference type="EC" id="1.1.1.35"/>
    </reaction>
</comment>
<feature type="domain" description="3-hydroxyacyl-CoA dehydrogenase NAD binding" evidence="10">
    <location>
        <begin position="8"/>
        <end position="40"/>
    </location>
</feature>
<evidence type="ECO:0000256" key="1">
    <source>
        <dbReference type="ARBA" id="ARBA00005005"/>
    </source>
</evidence>
<gene>
    <name evidence="11" type="ORF">UC35_14620</name>
</gene>
<evidence type="ECO:0000256" key="8">
    <source>
        <dbReference type="SAM" id="MobiDB-lite"/>
    </source>
</evidence>
<comment type="pathway">
    <text evidence="1">Lipid metabolism; fatty acid beta-oxidation.</text>
</comment>
<dbReference type="InterPro" id="IPR008927">
    <property type="entry name" value="6-PGluconate_DH-like_C_sf"/>
</dbReference>
<keyword evidence="5" id="KW-0520">NAD</keyword>
<protein>
    <submittedName>
        <fullName evidence="11">3-hydroxyacyl-CoA dehydrogenase</fullName>
    </submittedName>
</protein>
<feature type="region of interest" description="Disordered" evidence="8">
    <location>
        <begin position="46"/>
        <end position="69"/>
    </location>
</feature>
<reference evidence="11 12" key="1">
    <citation type="journal article" date="2014" name="Int. J. Syst. Evol. Microbiol.">
        <title>Ramlibacter solisilvae sp. nov., isolated from forest soil, and emended description of the genus Ramlibacter.</title>
        <authorList>
            <person name="Lee H.J."/>
            <person name="Lee S.H."/>
            <person name="Lee S.S."/>
            <person name="Lee J.S."/>
            <person name="Kim Y."/>
            <person name="Kim S.C."/>
            <person name="Jeon C.O."/>
        </authorList>
    </citation>
    <scope>NUCLEOTIDE SEQUENCE [LARGE SCALE GENOMIC DNA]</scope>
    <source>
        <strain evidence="11 12">5-10</strain>
    </source>
</reference>
<name>A0A127JVE0_9BURK</name>
<dbReference type="Pfam" id="PF00725">
    <property type="entry name" value="3HCDH"/>
    <property type="match status" value="1"/>
</dbReference>
<dbReference type="InterPro" id="IPR006108">
    <property type="entry name" value="3HC_DH_C"/>
</dbReference>
<dbReference type="SUPFAM" id="SSF48179">
    <property type="entry name" value="6-phosphogluconate dehydrogenase C-terminal domain-like"/>
    <property type="match status" value="2"/>
</dbReference>